<organism evidence="2 3">
    <name type="scientific">Methanogenium marinum</name>
    <dbReference type="NCBI Taxonomy" id="348610"/>
    <lineage>
        <taxon>Archaea</taxon>
        <taxon>Methanobacteriati</taxon>
        <taxon>Methanobacteriota</taxon>
        <taxon>Stenosarchaea group</taxon>
        <taxon>Methanomicrobia</taxon>
        <taxon>Methanomicrobiales</taxon>
        <taxon>Methanomicrobiaceae</taxon>
        <taxon>Methanogenium</taxon>
    </lineage>
</organism>
<reference evidence="2" key="1">
    <citation type="submission" date="2022-01" db="EMBL/GenBank/DDBJ databases">
        <title>Draft genome of Methanogenium marinum DSM 15558.</title>
        <authorList>
            <person name="Chen S.-C."/>
            <person name="You Y.-T."/>
        </authorList>
    </citation>
    <scope>NUCLEOTIDE SEQUENCE</scope>
    <source>
        <strain evidence="2">DSM 15558</strain>
    </source>
</reference>
<sequence>MCYRVKSPVGMKTPVDAPEMTCREEETDQIQRFFIRPVFLSLTIGIPFCIFKLLFGITAVRIGIGTSSPLVWFGWAVIIWAAADLLMNTGRSVLDLLGHPSNFQYCTIAQAGSIVGRPLVFLAIDTFLSFAIICFMLWSGWITELTTVEAYLWYAATTMNLISLSVVSIYNEARRGA</sequence>
<evidence type="ECO:0000313" key="3">
    <source>
        <dbReference type="Proteomes" id="UP001143747"/>
    </source>
</evidence>
<feature type="transmembrane region" description="Helical" evidence="1">
    <location>
        <begin position="151"/>
        <end position="170"/>
    </location>
</feature>
<keyword evidence="1" id="KW-0472">Membrane</keyword>
<dbReference type="RefSeq" id="WP_274925450.1">
    <property type="nucleotide sequence ID" value="NZ_JAKELO010000002.1"/>
</dbReference>
<feature type="transmembrane region" description="Helical" evidence="1">
    <location>
        <begin position="119"/>
        <end position="139"/>
    </location>
</feature>
<feature type="transmembrane region" description="Helical" evidence="1">
    <location>
        <begin position="38"/>
        <end position="64"/>
    </location>
</feature>
<dbReference type="EMBL" id="JAKELO010000002">
    <property type="protein sequence ID" value="MDE4908839.1"/>
    <property type="molecule type" value="Genomic_DNA"/>
</dbReference>
<dbReference type="Proteomes" id="UP001143747">
    <property type="component" value="Unassembled WGS sequence"/>
</dbReference>
<evidence type="ECO:0000313" key="2">
    <source>
        <dbReference type="EMBL" id="MDE4908839.1"/>
    </source>
</evidence>
<proteinExistence type="predicted"/>
<keyword evidence="1" id="KW-0812">Transmembrane</keyword>
<feature type="transmembrane region" description="Helical" evidence="1">
    <location>
        <begin position="70"/>
        <end position="87"/>
    </location>
</feature>
<protein>
    <submittedName>
        <fullName evidence="2">Uncharacterized protein</fullName>
    </submittedName>
</protein>
<dbReference type="AlphaFoldDB" id="A0A9Q4KU77"/>
<evidence type="ECO:0000256" key="1">
    <source>
        <dbReference type="SAM" id="Phobius"/>
    </source>
</evidence>
<comment type="caution">
    <text evidence="2">The sequence shown here is derived from an EMBL/GenBank/DDBJ whole genome shotgun (WGS) entry which is preliminary data.</text>
</comment>
<name>A0A9Q4KU77_9EURY</name>
<keyword evidence="3" id="KW-1185">Reference proteome</keyword>
<accession>A0A9Q4KU77</accession>
<gene>
    <name evidence="2" type="ORF">L0665_09490</name>
</gene>
<keyword evidence="1" id="KW-1133">Transmembrane helix</keyword>